<evidence type="ECO:0000256" key="1">
    <source>
        <dbReference type="SAM" id="MobiDB-lite"/>
    </source>
</evidence>
<keyword evidence="2" id="KW-0472">Membrane</keyword>
<protein>
    <recommendedName>
        <fullName evidence="7">DUF4178 domain-containing protein</fullName>
    </recommendedName>
</protein>
<dbReference type="Proteomes" id="UP000509249">
    <property type="component" value="Chromosome"/>
</dbReference>
<feature type="region of interest" description="Disordered" evidence="1">
    <location>
        <begin position="336"/>
        <end position="356"/>
    </location>
</feature>
<reference evidence="4" key="2">
    <citation type="submission" date="2021-10" db="EMBL/GenBank/DDBJ databases">
        <title>Collection of gut derived symbiotic bacterial strains cultured from healthy donors.</title>
        <authorList>
            <person name="Lin H."/>
            <person name="Littmann E."/>
            <person name="Kohout C."/>
            <person name="Pamer E.G."/>
        </authorList>
    </citation>
    <scope>NUCLEOTIDE SEQUENCE</scope>
    <source>
        <strain evidence="4">DFI.4.35</strain>
    </source>
</reference>
<proteinExistence type="predicted"/>
<evidence type="ECO:0000313" key="5">
    <source>
        <dbReference type="Proteomes" id="UP000509249"/>
    </source>
</evidence>
<name>A0AB35HCZ3_9FIRM</name>
<dbReference type="RefSeq" id="WP_178885296.1">
    <property type="nucleotide sequence ID" value="NZ_AP022321.1"/>
</dbReference>
<feature type="compositionally biased region" description="Low complexity" evidence="1">
    <location>
        <begin position="343"/>
        <end position="356"/>
    </location>
</feature>
<dbReference type="Proteomes" id="UP001198010">
    <property type="component" value="Unassembled WGS sequence"/>
</dbReference>
<evidence type="ECO:0000256" key="2">
    <source>
        <dbReference type="SAM" id="Phobius"/>
    </source>
</evidence>
<keyword evidence="2" id="KW-1133">Transmembrane helix</keyword>
<evidence type="ECO:0000313" key="3">
    <source>
        <dbReference type="EMBL" id="BBU34789.1"/>
    </source>
</evidence>
<dbReference type="EMBL" id="JAJDLA010000006">
    <property type="protein sequence ID" value="MCB8605707.1"/>
    <property type="molecule type" value="Genomic_DNA"/>
</dbReference>
<keyword evidence="5" id="KW-1185">Reference proteome</keyword>
<dbReference type="EMBL" id="AP022321">
    <property type="protein sequence ID" value="BBU34789.1"/>
    <property type="molecule type" value="Genomic_DNA"/>
</dbReference>
<accession>A0AB35HCZ3</accession>
<keyword evidence="2" id="KW-0812">Transmembrane</keyword>
<gene>
    <name evidence="4" type="ORF">LJD63_05485</name>
    <name evidence="3" type="ORF">VEIT17_12350</name>
</gene>
<dbReference type="AlphaFoldDB" id="A0AB35HCZ3"/>
<feature type="transmembrane region" description="Helical" evidence="2">
    <location>
        <begin position="180"/>
        <end position="199"/>
    </location>
</feature>
<evidence type="ECO:0000313" key="6">
    <source>
        <dbReference type="Proteomes" id="UP001198010"/>
    </source>
</evidence>
<reference evidence="3 5" key="1">
    <citation type="journal article" date="2020" name="Int. J. Syst. Evol. Microbiol.">
        <title>Veillonella nakazawae sp. nov., an anaerobic gram-negative coccus isolated from the oral cavity of Japanese children.</title>
        <authorList>
            <person name="Mashima I."/>
            <person name="Theodorea C.F."/>
            <person name="Djais A.A."/>
            <person name="Kunihiro T."/>
            <person name="Kawamura Y."/>
            <person name="Otomo M."/>
            <person name="Saitoh M."/>
            <person name="Tamai R."/>
            <person name="Kiyoura Y."/>
        </authorList>
    </citation>
    <scope>NUCLEOTIDE SEQUENCE [LARGE SCALE GENOMIC DNA]</scope>
    <source>
        <strain evidence="3 5">T1-7</strain>
    </source>
</reference>
<organism evidence="4 6">
    <name type="scientific">Veillonella nakazawae</name>
    <dbReference type="NCBI Taxonomy" id="2682456"/>
    <lineage>
        <taxon>Bacteria</taxon>
        <taxon>Bacillati</taxon>
        <taxon>Bacillota</taxon>
        <taxon>Negativicutes</taxon>
        <taxon>Veillonellales</taxon>
        <taxon>Veillonellaceae</taxon>
        <taxon>Veillonella</taxon>
    </lineage>
</organism>
<evidence type="ECO:0000313" key="4">
    <source>
        <dbReference type="EMBL" id="MCB8605707.1"/>
    </source>
</evidence>
<evidence type="ECO:0008006" key="7">
    <source>
        <dbReference type="Google" id="ProtNLM"/>
    </source>
</evidence>
<sequence>MEFNCCDVLEVQGSRYVITEKIKYNEIIPKADQEQAYKAKPSMQKSPGDYWHEYGLEDVEGSDKIWVTIEYNDNEWCTVSRTSYRKRAPKGFTLHQIGLEKVVAVDGDSGASVGDRAGYKEYQLPCEGGASVFFEENWFKGEKMFAEGARVPLRNIRLCNDAEANAISKKKRNQRLKKRFEGVATSIGIGVLFLLFLFWSDNDLSWHSIRAMFGVPYTAKEHMHDTSAYYTKTDSDGDYVYTSSLDPVSTALDLIDSVNGDIKNERDNLEEGHEVIVFYSGDLVYIITNTDGQTKVKVCEQSKLTQEDWKIIDRTLISSHILDNYATMVRLGDNTGRERLYPTSNSNNTSNTKLYY</sequence>